<evidence type="ECO:0000256" key="1">
    <source>
        <dbReference type="ARBA" id="ARBA00022729"/>
    </source>
</evidence>
<evidence type="ECO:0000313" key="6">
    <source>
        <dbReference type="EMBL" id="MEJ4137980.1"/>
    </source>
</evidence>
<protein>
    <recommendedName>
        <fullName evidence="5">Low molecular weight antigen MTB12-like C-terminal domain-containing protein</fullName>
    </recommendedName>
</protein>
<keyword evidence="7" id="KW-1185">Reference proteome</keyword>
<feature type="compositionally biased region" description="Polar residues" evidence="3">
    <location>
        <begin position="31"/>
        <end position="40"/>
    </location>
</feature>
<name>A0ABU8P311_9CORY</name>
<comment type="similarity">
    <text evidence="2">Belongs to the MTB12 family.</text>
</comment>
<dbReference type="PROSITE" id="PS51257">
    <property type="entry name" value="PROKAR_LIPOPROTEIN"/>
    <property type="match status" value="1"/>
</dbReference>
<proteinExistence type="inferred from homology"/>
<accession>A0ABU8P311</accession>
<feature type="region of interest" description="Disordered" evidence="3">
    <location>
        <begin position="168"/>
        <end position="223"/>
    </location>
</feature>
<feature type="signal peptide" evidence="4">
    <location>
        <begin position="1"/>
        <end position="20"/>
    </location>
</feature>
<dbReference type="Pfam" id="PF26580">
    <property type="entry name" value="Mtb12_C"/>
    <property type="match status" value="1"/>
</dbReference>
<feature type="compositionally biased region" description="Low complexity" evidence="3">
    <location>
        <begin position="41"/>
        <end position="59"/>
    </location>
</feature>
<keyword evidence="1 4" id="KW-0732">Signal</keyword>
<feature type="region of interest" description="Disordered" evidence="3">
    <location>
        <begin position="22"/>
        <end position="86"/>
    </location>
</feature>
<organism evidence="6 7">
    <name type="scientific">Corynebacterium marquesiae</name>
    <dbReference type="NCBI Taxonomy" id="2913503"/>
    <lineage>
        <taxon>Bacteria</taxon>
        <taxon>Bacillati</taxon>
        <taxon>Actinomycetota</taxon>
        <taxon>Actinomycetes</taxon>
        <taxon>Mycobacteriales</taxon>
        <taxon>Corynebacteriaceae</taxon>
        <taxon>Corynebacterium</taxon>
    </lineage>
</organism>
<dbReference type="RefSeq" id="WP_284791553.1">
    <property type="nucleotide sequence ID" value="NZ_JASPHO010000005.1"/>
</dbReference>
<reference evidence="6 7" key="1">
    <citation type="submission" date="2024-02" db="EMBL/GenBank/DDBJ databases">
        <title>Whole genome sequencing and characterization of Corynebacterium isolated from the ocular surface of dry eye disease sufferers.</title>
        <authorList>
            <person name="Naqvi M."/>
        </authorList>
    </citation>
    <scope>NUCLEOTIDE SEQUENCE [LARGE SCALE GENOMIC DNA]</scope>
    <source>
        <strain evidence="6 7">PCR27</strain>
    </source>
</reference>
<evidence type="ECO:0000259" key="5">
    <source>
        <dbReference type="Pfam" id="PF26580"/>
    </source>
</evidence>
<gene>
    <name evidence="6" type="ORF">V5S76_02465</name>
</gene>
<evidence type="ECO:0000313" key="7">
    <source>
        <dbReference type="Proteomes" id="UP001372244"/>
    </source>
</evidence>
<evidence type="ECO:0000256" key="2">
    <source>
        <dbReference type="ARBA" id="ARBA00093774"/>
    </source>
</evidence>
<sequence>MKFRKFSAACLALTAATALAACSSDDEQDDTAATNTEAQESASSDGDSAAPALPSPADLNAILAKATDPNASEQEKTATVQGGETAPEIFDTMAQSKQESGAEFEVVDPVLPGYDPQSVLTTVNFTTADGQQQTADQVEFVYEDGTWKLSKAWACTLIQNTVPPEQVPEMCADTGAGASAPAPAPAEGDAAPAEGDAAPAEGDAPAAGAEQAPAEAPVEAPAE</sequence>
<evidence type="ECO:0000256" key="4">
    <source>
        <dbReference type="SAM" id="SignalP"/>
    </source>
</evidence>
<feature type="domain" description="Low molecular weight antigen MTB12-like C-terminal" evidence="5">
    <location>
        <begin position="53"/>
        <end position="164"/>
    </location>
</feature>
<dbReference type="Proteomes" id="UP001372244">
    <property type="component" value="Unassembled WGS sequence"/>
</dbReference>
<comment type="caution">
    <text evidence="6">The sequence shown here is derived from an EMBL/GenBank/DDBJ whole genome shotgun (WGS) entry which is preliminary data.</text>
</comment>
<feature type="compositionally biased region" description="Low complexity" evidence="3">
    <location>
        <begin position="172"/>
        <end position="223"/>
    </location>
</feature>
<feature type="chain" id="PRO_5045609499" description="Low molecular weight antigen MTB12-like C-terminal domain-containing protein" evidence="4">
    <location>
        <begin position="21"/>
        <end position="223"/>
    </location>
</feature>
<evidence type="ECO:0000256" key="3">
    <source>
        <dbReference type="SAM" id="MobiDB-lite"/>
    </source>
</evidence>
<dbReference type="InterPro" id="IPR058644">
    <property type="entry name" value="Mtb12-like_C"/>
</dbReference>
<feature type="compositionally biased region" description="Polar residues" evidence="3">
    <location>
        <begin position="69"/>
        <end position="82"/>
    </location>
</feature>
<dbReference type="EMBL" id="JBAHUZ010000003">
    <property type="protein sequence ID" value="MEJ4137980.1"/>
    <property type="molecule type" value="Genomic_DNA"/>
</dbReference>